<evidence type="ECO:0000256" key="2">
    <source>
        <dbReference type="ARBA" id="ARBA00022759"/>
    </source>
</evidence>
<dbReference type="Gene3D" id="3.40.600.10">
    <property type="entry name" value="DNA mismatch repair MutH/Restriction endonuclease, type II"/>
    <property type="match status" value="1"/>
</dbReference>
<dbReference type="InterPro" id="IPR011337">
    <property type="entry name" value="DNA_rep_MutH/RE_typeII_Sau3AI"/>
</dbReference>
<keyword evidence="1" id="KW-0540">Nuclease</keyword>
<dbReference type="InterPro" id="IPR011335">
    <property type="entry name" value="Restrct_endonuc-II-like"/>
</dbReference>
<evidence type="ECO:0000256" key="1">
    <source>
        <dbReference type="ARBA" id="ARBA00022722"/>
    </source>
</evidence>
<dbReference type="SMART" id="SM00927">
    <property type="entry name" value="MutH"/>
    <property type="match status" value="1"/>
</dbReference>
<accession>A0A1E3X2U2</accession>
<reference evidence="5 6" key="1">
    <citation type="submission" date="2016-07" db="EMBL/GenBank/DDBJ databases">
        <title>Draft genome of Scalindua rubra, obtained from a brine-seawater interface in the Red Sea, sheds light on salt adaptation in anammox bacteria.</title>
        <authorList>
            <person name="Speth D.R."/>
            <person name="Lagkouvardos I."/>
            <person name="Wang Y."/>
            <person name="Qian P.-Y."/>
            <person name="Dutilh B.E."/>
            <person name="Jetten M.S."/>
        </authorList>
    </citation>
    <scope>NUCLEOTIDE SEQUENCE [LARGE SCALE GENOMIC DNA]</scope>
    <source>
        <strain evidence="5">BSI-1</strain>
    </source>
</reference>
<organism evidence="5 6">
    <name type="scientific">Candidatus Scalindua rubra</name>
    <dbReference type="NCBI Taxonomy" id="1872076"/>
    <lineage>
        <taxon>Bacteria</taxon>
        <taxon>Pseudomonadati</taxon>
        <taxon>Planctomycetota</taxon>
        <taxon>Candidatus Brocadiia</taxon>
        <taxon>Candidatus Brocadiales</taxon>
        <taxon>Candidatus Scalinduaceae</taxon>
        <taxon>Candidatus Scalindua</taxon>
    </lineage>
</organism>
<protein>
    <submittedName>
        <fullName evidence="5">DNA mismatch repair protein MutH</fullName>
    </submittedName>
</protein>
<dbReference type="GO" id="GO:0016787">
    <property type="term" value="F:hydrolase activity"/>
    <property type="evidence" value="ECO:0007669"/>
    <property type="project" value="UniProtKB-KW"/>
</dbReference>
<gene>
    <name evidence="5" type="primary">mutH</name>
    <name evidence="5" type="ORF">SCARUB_04946</name>
</gene>
<evidence type="ECO:0000313" key="6">
    <source>
        <dbReference type="Proteomes" id="UP000094056"/>
    </source>
</evidence>
<sequence length="206" mass="23584">MERQEAVKKILEIVGLDLRELASTYDVTVFKNGKKNKGWVGHVIERHLNLPINSSQSPNFGSWELKTISLKYLRSGKLTVKETMAITMIDEYNVSKTPFEESHLLLKLKKAVIAARIWYNKEETQSELYGVTTFDLDNPSIFQQIKDDYKLARDTINKRGFEALTGKMGVFIQPRTKGAGHGSTSRAFYARTSFLKQVIFPELYNE</sequence>
<dbReference type="GO" id="GO:0004519">
    <property type="term" value="F:endonuclease activity"/>
    <property type="evidence" value="ECO:0007669"/>
    <property type="project" value="UniProtKB-KW"/>
</dbReference>
<dbReference type="AlphaFoldDB" id="A0A1E3X2U2"/>
<feature type="domain" description="DNA mismatch repair MutH/Type II restriction enzyme Sau3AI" evidence="4">
    <location>
        <begin position="50"/>
        <end position="148"/>
    </location>
</feature>
<dbReference type="GO" id="GO:0003677">
    <property type="term" value="F:DNA binding"/>
    <property type="evidence" value="ECO:0007669"/>
    <property type="project" value="InterPro"/>
</dbReference>
<evidence type="ECO:0000313" key="5">
    <source>
        <dbReference type="EMBL" id="ODS29951.1"/>
    </source>
</evidence>
<dbReference type="InterPro" id="IPR037057">
    <property type="entry name" value="DNA_rep_MutH/T2_RE_sf"/>
</dbReference>
<keyword evidence="3" id="KW-0378">Hydrolase</keyword>
<dbReference type="Pfam" id="PF02976">
    <property type="entry name" value="MutH"/>
    <property type="match status" value="1"/>
</dbReference>
<comment type="caution">
    <text evidence="5">The sequence shown here is derived from an EMBL/GenBank/DDBJ whole genome shotgun (WGS) entry which is preliminary data.</text>
</comment>
<dbReference type="Proteomes" id="UP000094056">
    <property type="component" value="Unassembled WGS sequence"/>
</dbReference>
<evidence type="ECO:0000256" key="3">
    <source>
        <dbReference type="ARBA" id="ARBA00022801"/>
    </source>
</evidence>
<evidence type="ECO:0000259" key="4">
    <source>
        <dbReference type="SMART" id="SM00927"/>
    </source>
</evidence>
<proteinExistence type="predicted"/>
<keyword evidence="2" id="KW-0255">Endonuclease</keyword>
<dbReference type="SUPFAM" id="SSF52980">
    <property type="entry name" value="Restriction endonuclease-like"/>
    <property type="match status" value="1"/>
</dbReference>
<name>A0A1E3X2U2_9BACT</name>
<dbReference type="EMBL" id="MAYW01000321">
    <property type="protein sequence ID" value="ODS29951.1"/>
    <property type="molecule type" value="Genomic_DNA"/>
</dbReference>